<dbReference type="Gene3D" id="1.10.3720.10">
    <property type="entry name" value="MetI-like"/>
    <property type="match status" value="1"/>
</dbReference>
<sequence>MTAASVTTRASARRRWLEMPRARMAGSPKVLPAVLGLPVLLWQAVFFAAPLVFLVIVTFWQVKAFRLEPAFVLDNWSRILFSTTFQRALVHTIAVAGTTTLLATAFAFPAAYTIAFRLSARARDLAVAFLVVPVFSSYMLRIYAWQIVLSPEGIINAVVGAVGIGPLPLLGGAVSLQVGLLTLTLPIAVLILVFAMAGIDRTLIEAAENLGCRRARVIAHVILPSLRPAIALTATTSFLLAFGDYISPLFMTGSKPPTLSILIVDTVKSGSQWPRASVIGVSMLLMLALVLGLGQWLSRGRAARKEAAR</sequence>
<evidence type="ECO:0000256" key="4">
    <source>
        <dbReference type="ARBA" id="ARBA00022475"/>
    </source>
</evidence>
<evidence type="ECO:0000313" key="11">
    <source>
        <dbReference type="Proteomes" id="UP001235094"/>
    </source>
</evidence>
<reference evidence="10 11" key="1">
    <citation type="submission" date="2023-07" db="EMBL/GenBank/DDBJ databases">
        <title>Genomic Encyclopedia of Type Strains, Phase IV (KMG-IV): sequencing the most valuable type-strain genomes for metagenomic binning, comparative biology and taxonomic classification.</title>
        <authorList>
            <person name="Goeker M."/>
        </authorList>
    </citation>
    <scope>NUCLEOTIDE SEQUENCE [LARGE SCALE GENOMIC DNA]</scope>
    <source>
        <strain evidence="10 11">DSM 15561</strain>
    </source>
</reference>
<keyword evidence="5 8" id="KW-0812">Transmembrane</keyword>
<protein>
    <submittedName>
        <fullName evidence="10">ABC-type spermidine/putrescine transport system permease subunit I</fullName>
    </submittedName>
</protein>
<dbReference type="PANTHER" id="PTHR42929:SF1">
    <property type="entry name" value="INNER MEMBRANE ABC TRANSPORTER PERMEASE PROTEIN YDCU-RELATED"/>
    <property type="match status" value="1"/>
</dbReference>
<feature type="transmembrane region" description="Helical" evidence="8">
    <location>
        <begin position="217"/>
        <end position="242"/>
    </location>
</feature>
<organism evidence="10 11">
    <name type="scientific">Ancylobacter amanitiformis</name>
    <dbReference type="NCBI Taxonomy" id="217069"/>
    <lineage>
        <taxon>Bacteria</taxon>
        <taxon>Pseudomonadati</taxon>
        <taxon>Pseudomonadota</taxon>
        <taxon>Alphaproteobacteria</taxon>
        <taxon>Hyphomicrobiales</taxon>
        <taxon>Xanthobacteraceae</taxon>
        <taxon>Ancylobacter</taxon>
    </lineage>
</organism>
<keyword evidence="6 8" id="KW-1133">Transmembrane helix</keyword>
<evidence type="ECO:0000256" key="1">
    <source>
        <dbReference type="ARBA" id="ARBA00004651"/>
    </source>
</evidence>
<evidence type="ECO:0000259" key="9">
    <source>
        <dbReference type="PROSITE" id="PS50928"/>
    </source>
</evidence>
<dbReference type="InterPro" id="IPR000515">
    <property type="entry name" value="MetI-like"/>
</dbReference>
<comment type="similarity">
    <text evidence="2">Belongs to the binding-protein-dependent transport system permease family. CysTW subfamily.</text>
</comment>
<feature type="transmembrane region" description="Helical" evidence="8">
    <location>
        <begin position="276"/>
        <end position="297"/>
    </location>
</feature>
<evidence type="ECO:0000256" key="6">
    <source>
        <dbReference type="ARBA" id="ARBA00022989"/>
    </source>
</evidence>
<evidence type="ECO:0000256" key="8">
    <source>
        <dbReference type="SAM" id="Phobius"/>
    </source>
</evidence>
<dbReference type="Proteomes" id="UP001235094">
    <property type="component" value="Unassembled WGS sequence"/>
</dbReference>
<evidence type="ECO:0000256" key="3">
    <source>
        <dbReference type="ARBA" id="ARBA00022448"/>
    </source>
</evidence>
<comment type="caution">
    <text evidence="10">The sequence shown here is derived from an EMBL/GenBank/DDBJ whole genome shotgun (WGS) entry which is preliminary data.</text>
</comment>
<feature type="transmembrane region" description="Helical" evidence="8">
    <location>
        <begin position="153"/>
        <end position="170"/>
    </location>
</feature>
<proteinExistence type="inferred from homology"/>
<feature type="domain" description="ABC transmembrane type-1" evidence="9">
    <location>
        <begin position="89"/>
        <end position="294"/>
    </location>
</feature>
<feature type="transmembrane region" description="Helical" evidence="8">
    <location>
        <begin position="40"/>
        <end position="60"/>
    </location>
</feature>
<keyword evidence="7 8" id="KW-0472">Membrane</keyword>
<dbReference type="PROSITE" id="PS50928">
    <property type="entry name" value="ABC_TM1"/>
    <property type="match status" value="1"/>
</dbReference>
<evidence type="ECO:0000256" key="7">
    <source>
        <dbReference type="ARBA" id="ARBA00023136"/>
    </source>
</evidence>
<feature type="transmembrane region" description="Helical" evidence="8">
    <location>
        <begin position="88"/>
        <end position="114"/>
    </location>
</feature>
<dbReference type="EMBL" id="JAUSVR010000001">
    <property type="protein sequence ID" value="MDQ0509578.1"/>
    <property type="molecule type" value="Genomic_DNA"/>
</dbReference>
<evidence type="ECO:0000256" key="2">
    <source>
        <dbReference type="ARBA" id="ARBA00007069"/>
    </source>
</evidence>
<accession>A0ABU0LLT0</accession>
<feature type="transmembrane region" description="Helical" evidence="8">
    <location>
        <begin position="126"/>
        <end position="144"/>
    </location>
</feature>
<dbReference type="SUPFAM" id="SSF161098">
    <property type="entry name" value="MetI-like"/>
    <property type="match status" value="1"/>
</dbReference>
<name>A0ABU0LLT0_9HYPH</name>
<keyword evidence="11" id="KW-1185">Reference proteome</keyword>
<comment type="subcellular location">
    <subcellularLocation>
        <location evidence="1">Cell membrane</location>
        <topology evidence="1">Multi-pass membrane protein</topology>
    </subcellularLocation>
</comment>
<evidence type="ECO:0000313" key="10">
    <source>
        <dbReference type="EMBL" id="MDQ0509578.1"/>
    </source>
</evidence>
<dbReference type="InterPro" id="IPR035906">
    <property type="entry name" value="MetI-like_sf"/>
</dbReference>
<gene>
    <name evidence="10" type="ORF">QOZ99_000455</name>
</gene>
<keyword evidence="3" id="KW-0813">Transport</keyword>
<dbReference type="CDD" id="cd06261">
    <property type="entry name" value="TM_PBP2"/>
    <property type="match status" value="1"/>
</dbReference>
<evidence type="ECO:0000256" key="5">
    <source>
        <dbReference type="ARBA" id="ARBA00022692"/>
    </source>
</evidence>
<feature type="transmembrane region" description="Helical" evidence="8">
    <location>
        <begin position="176"/>
        <end position="197"/>
    </location>
</feature>
<dbReference type="PANTHER" id="PTHR42929">
    <property type="entry name" value="INNER MEMBRANE ABC TRANSPORTER PERMEASE PROTEIN YDCU-RELATED-RELATED"/>
    <property type="match status" value="1"/>
</dbReference>
<keyword evidence="4" id="KW-1003">Cell membrane</keyword>
<dbReference type="RefSeq" id="WP_306888258.1">
    <property type="nucleotide sequence ID" value="NZ_JAUSVR010000001.1"/>
</dbReference>